<feature type="compositionally biased region" description="Low complexity" evidence="2">
    <location>
        <begin position="180"/>
        <end position="193"/>
    </location>
</feature>
<keyword evidence="1" id="KW-0479">Metal-binding</keyword>
<feature type="region of interest" description="Disordered" evidence="2">
    <location>
        <begin position="261"/>
        <end position="302"/>
    </location>
</feature>
<dbReference type="InterPro" id="IPR013087">
    <property type="entry name" value="Znf_C2H2_type"/>
</dbReference>
<evidence type="ECO:0000256" key="2">
    <source>
        <dbReference type="SAM" id="MobiDB-lite"/>
    </source>
</evidence>
<comment type="caution">
    <text evidence="4">The sequence shown here is derived from an EMBL/GenBank/DDBJ whole genome shotgun (WGS) entry which is preliminary data.</text>
</comment>
<evidence type="ECO:0000313" key="4">
    <source>
        <dbReference type="EMBL" id="PNI62927.1"/>
    </source>
</evidence>
<dbReference type="InterPro" id="IPR052795">
    <property type="entry name" value="RREB1"/>
</dbReference>
<evidence type="ECO:0000259" key="3">
    <source>
        <dbReference type="PROSITE" id="PS50157"/>
    </source>
</evidence>
<dbReference type="EMBL" id="NBAG03000244">
    <property type="protein sequence ID" value="PNI62927.1"/>
    <property type="molecule type" value="Genomic_DNA"/>
</dbReference>
<dbReference type="SMART" id="SM00355">
    <property type="entry name" value="ZnF_C2H2"/>
    <property type="match status" value="4"/>
</dbReference>
<dbReference type="PROSITE" id="PS50157">
    <property type="entry name" value="ZINC_FINGER_C2H2_2"/>
    <property type="match status" value="4"/>
</dbReference>
<evidence type="ECO:0000256" key="1">
    <source>
        <dbReference type="PROSITE-ProRule" id="PRU00042"/>
    </source>
</evidence>
<dbReference type="AlphaFoldDB" id="A0A2J8MTT9"/>
<feature type="compositionally biased region" description="Basic and acidic residues" evidence="2">
    <location>
        <begin position="548"/>
        <end position="567"/>
    </location>
</feature>
<feature type="domain" description="C2H2-type" evidence="3">
    <location>
        <begin position="461"/>
        <end position="488"/>
    </location>
</feature>
<feature type="region of interest" description="Disordered" evidence="2">
    <location>
        <begin position="592"/>
        <end position="611"/>
    </location>
</feature>
<evidence type="ECO:0000313" key="5">
    <source>
        <dbReference type="Proteomes" id="UP000236370"/>
    </source>
</evidence>
<feature type="region of interest" description="Disordered" evidence="2">
    <location>
        <begin position="1"/>
        <end position="79"/>
    </location>
</feature>
<feature type="region of interest" description="Disordered" evidence="2">
    <location>
        <begin position="336"/>
        <end position="460"/>
    </location>
</feature>
<feature type="compositionally biased region" description="Basic and acidic residues" evidence="2">
    <location>
        <begin position="484"/>
        <end position="494"/>
    </location>
</feature>
<dbReference type="PANTHER" id="PTHR46451">
    <property type="entry name" value="RAS-RESPONSIVE ELEMENT-BINDING PROTEIN 1"/>
    <property type="match status" value="1"/>
</dbReference>
<reference evidence="4 5" key="1">
    <citation type="submission" date="2017-12" db="EMBL/GenBank/DDBJ databases">
        <title>High-resolution comparative analysis of great ape genomes.</title>
        <authorList>
            <person name="Pollen A."/>
            <person name="Hastie A."/>
            <person name="Hormozdiari F."/>
            <person name="Dougherty M."/>
            <person name="Liu R."/>
            <person name="Chaisson M."/>
            <person name="Hoppe E."/>
            <person name="Hill C."/>
            <person name="Pang A."/>
            <person name="Hillier L."/>
            <person name="Baker C."/>
            <person name="Armstrong J."/>
            <person name="Shendure J."/>
            <person name="Paten B."/>
            <person name="Wilson R."/>
            <person name="Chao H."/>
            <person name="Schneider V."/>
            <person name="Ventura M."/>
            <person name="Kronenberg Z."/>
            <person name="Murali S."/>
            <person name="Gordon D."/>
            <person name="Cantsilieris S."/>
            <person name="Munson K."/>
            <person name="Nelson B."/>
            <person name="Raja A."/>
            <person name="Underwood J."/>
            <person name="Diekhans M."/>
            <person name="Fiddes I."/>
            <person name="Haussler D."/>
            <person name="Eichler E."/>
        </authorList>
    </citation>
    <scope>NUCLEOTIDE SEQUENCE [LARGE SCALE GENOMIC DNA]</scope>
    <source>
        <strain evidence="4">Yerkes chimp pedigree #C0471</strain>
    </source>
</reference>
<dbReference type="FunFam" id="3.30.160.60:FF:002587">
    <property type="entry name" value="Ras responsive element binding protein 1"/>
    <property type="match status" value="1"/>
</dbReference>
<feature type="compositionally biased region" description="Basic and acidic residues" evidence="2">
    <location>
        <begin position="13"/>
        <end position="30"/>
    </location>
</feature>
<proteinExistence type="predicted"/>
<dbReference type="FunFam" id="3.30.160.60:FF:001098">
    <property type="entry name" value="Ras responsive element binding protein 1"/>
    <property type="match status" value="1"/>
</dbReference>
<feature type="region of interest" description="Disordered" evidence="2">
    <location>
        <begin position="153"/>
        <end position="246"/>
    </location>
</feature>
<dbReference type="Gene3D" id="3.30.160.60">
    <property type="entry name" value="Classic Zinc Finger"/>
    <property type="match status" value="2"/>
</dbReference>
<keyword evidence="1" id="KW-0863">Zinc-finger</keyword>
<dbReference type="PANTHER" id="PTHR46451:SF1">
    <property type="entry name" value="RAS-RESPONSIVE ELEMENT-BINDING PROTEIN 1"/>
    <property type="match status" value="1"/>
</dbReference>
<feature type="domain" description="C2H2-type" evidence="3">
    <location>
        <begin position="580"/>
        <end position="607"/>
    </location>
</feature>
<feature type="compositionally biased region" description="Basic and acidic residues" evidence="2">
    <location>
        <begin position="391"/>
        <end position="411"/>
    </location>
</feature>
<accession>A0A2J8MTT9</accession>
<gene>
    <name evidence="4" type="ORF">CK820_G0017242</name>
</gene>
<dbReference type="SUPFAM" id="SSF57667">
    <property type="entry name" value="beta-beta-alpha zinc fingers"/>
    <property type="match status" value="2"/>
</dbReference>
<dbReference type="FunFam" id="3.30.160.60:FF:001594">
    <property type="entry name" value="ras-responsive element-binding protein 1 isoform X1"/>
    <property type="match status" value="1"/>
</dbReference>
<feature type="compositionally biased region" description="Basic and acidic residues" evidence="2">
    <location>
        <begin position="418"/>
        <end position="428"/>
    </location>
</feature>
<dbReference type="PROSITE" id="PS00028">
    <property type="entry name" value="ZINC_FINGER_C2H2_1"/>
    <property type="match status" value="4"/>
</dbReference>
<dbReference type="Proteomes" id="UP000236370">
    <property type="component" value="Unassembled WGS sequence"/>
</dbReference>
<dbReference type="GO" id="GO:0008270">
    <property type="term" value="F:zinc ion binding"/>
    <property type="evidence" value="ECO:0007669"/>
    <property type="project" value="UniProtKB-KW"/>
</dbReference>
<name>A0A2J8MTT9_PANTR</name>
<feature type="compositionally biased region" description="Basic and acidic residues" evidence="2">
    <location>
        <begin position="639"/>
        <end position="648"/>
    </location>
</feature>
<feature type="compositionally biased region" description="Polar residues" evidence="2">
    <location>
        <begin position="162"/>
        <end position="173"/>
    </location>
</feature>
<dbReference type="Pfam" id="PF00096">
    <property type="entry name" value="zf-C2H2"/>
    <property type="match status" value="3"/>
</dbReference>
<feature type="compositionally biased region" description="Low complexity" evidence="2">
    <location>
        <begin position="203"/>
        <end position="212"/>
    </location>
</feature>
<dbReference type="Pfam" id="PF13912">
    <property type="entry name" value="zf-C2H2_6"/>
    <property type="match status" value="1"/>
</dbReference>
<feature type="compositionally biased region" description="Basic residues" evidence="2">
    <location>
        <begin position="219"/>
        <end position="232"/>
    </location>
</feature>
<feature type="region of interest" description="Disordered" evidence="2">
    <location>
        <begin position="624"/>
        <end position="755"/>
    </location>
</feature>
<feature type="domain" description="C2H2-type" evidence="3">
    <location>
        <begin position="608"/>
        <end position="635"/>
    </location>
</feature>
<feature type="compositionally biased region" description="Pro residues" evidence="2">
    <location>
        <begin position="63"/>
        <end position="75"/>
    </location>
</feature>
<dbReference type="InterPro" id="IPR036236">
    <property type="entry name" value="Znf_C2H2_sf"/>
</dbReference>
<protein>
    <submittedName>
        <fullName evidence="4">RREB1 isoform 4</fullName>
    </submittedName>
</protein>
<feature type="domain" description="C2H2-type" evidence="3">
    <location>
        <begin position="315"/>
        <end position="342"/>
    </location>
</feature>
<sequence length="755" mass="79805">MEPIDLSIPKNFRKGDKDLVTPSEAKKPEEEAGSSEQPSPCPAPGPSLPVTLGPSGILESPMAPAPAATPEPPAQPLQGPVQLAVPIYSSALVSSPPLVGSSALLSGTALLRPLRPKPPLLLPKPPVTEELPPLASIAQIISSVSSAPTLLKTKVADPGPVSTGSNTTASDSLGGSVPKAATTATPAATTSPKESSEPPAPASSPEAASPTEQGPAGTSKKRGRKRGMRSRPRANSGGVDLDSSGEFASIEKMLATTDTNKFSPFLQTAEDNTQDEVAGAPADHHGPSDEEQGSPPEDKLLRAKRNSYTSCLQKITCPHCPRVFPWASSLQRHMLTHTDSQSDAETAAAAGEVLDLTSRDREQPSEGATELRQVAGDAPVEQAKAETASPVHREEHGRGESHEPEEEHGTEESTGDADGGRGRVEQPEPRPGLRHQAHGLQAGGGRRRGRAGGAASQEQKLACDTCGKSFKFLGTLSRHRKAHGRQEPKDEKGDGASTAEEGPQPAPEQEEKPPETPAEVVESAPGAGEAPAEKPAEETEGPSDGESAAEKRSSEKSDDDKKPKTDSPKSVASKADKRKKVCSVCNKRFWSLQDLTRHMRSHTGERPYKCQTCERTFTLKHSLVRHQRIHQKARHAKQHGKDSDKEERGEEDSENESTHSGNNAVSENEAELAPNASNHMAVTRSRKEGLASATKDCSHREEKVTAGWPSEPGQGDLNPESPAALGQDLLEPRSKRPAHPTLATADGASQLVGME</sequence>
<keyword evidence="1" id="KW-0862">Zinc</keyword>
<feature type="region of interest" description="Disordered" evidence="2">
    <location>
        <begin position="477"/>
        <end position="581"/>
    </location>
</feature>
<feature type="compositionally biased region" description="Basic residues" evidence="2">
    <location>
        <begin position="624"/>
        <end position="638"/>
    </location>
</feature>
<feature type="compositionally biased region" description="Polar residues" evidence="2">
    <location>
        <begin position="261"/>
        <end position="271"/>
    </location>
</feature>
<organism evidence="4 5">
    <name type="scientific">Pan troglodytes</name>
    <name type="common">Chimpanzee</name>
    <dbReference type="NCBI Taxonomy" id="9598"/>
    <lineage>
        <taxon>Eukaryota</taxon>
        <taxon>Metazoa</taxon>
        <taxon>Chordata</taxon>
        <taxon>Craniata</taxon>
        <taxon>Vertebrata</taxon>
        <taxon>Euteleostomi</taxon>
        <taxon>Mammalia</taxon>
        <taxon>Eutheria</taxon>
        <taxon>Euarchontoglires</taxon>
        <taxon>Primates</taxon>
        <taxon>Haplorrhini</taxon>
        <taxon>Catarrhini</taxon>
        <taxon>Hominidae</taxon>
        <taxon>Pan</taxon>
    </lineage>
</organism>